<evidence type="ECO:0000313" key="2">
    <source>
        <dbReference type="Proteomes" id="UP001221898"/>
    </source>
</evidence>
<organism evidence="1 2">
    <name type="scientific">Aldrovandia affinis</name>
    <dbReference type="NCBI Taxonomy" id="143900"/>
    <lineage>
        <taxon>Eukaryota</taxon>
        <taxon>Metazoa</taxon>
        <taxon>Chordata</taxon>
        <taxon>Craniata</taxon>
        <taxon>Vertebrata</taxon>
        <taxon>Euteleostomi</taxon>
        <taxon>Actinopterygii</taxon>
        <taxon>Neopterygii</taxon>
        <taxon>Teleostei</taxon>
        <taxon>Notacanthiformes</taxon>
        <taxon>Halosauridae</taxon>
        <taxon>Aldrovandia</taxon>
    </lineage>
</organism>
<dbReference type="Proteomes" id="UP001221898">
    <property type="component" value="Unassembled WGS sequence"/>
</dbReference>
<accession>A0AAD7SU55</accession>
<comment type="caution">
    <text evidence="1">The sequence shown here is derived from an EMBL/GenBank/DDBJ whole genome shotgun (WGS) entry which is preliminary data.</text>
</comment>
<reference evidence="1" key="1">
    <citation type="journal article" date="2023" name="Science">
        <title>Genome structures resolve the early diversification of teleost fishes.</title>
        <authorList>
            <person name="Parey E."/>
            <person name="Louis A."/>
            <person name="Montfort J."/>
            <person name="Bouchez O."/>
            <person name="Roques C."/>
            <person name="Iampietro C."/>
            <person name="Lluch J."/>
            <person name="Castinel A."/>
            <person name="Donnadieu C."/>
            <person name="Desvignes T."/>
            <person name="Floi Bucao C."/>
            <person name="Jouanno E."/>
            <person name="Wen M."/>
            <person name="Mejri S."/>
            <person name="Dirks R."/>
            <person name="Jansen H."/>
            <person name="Henkel C."/>
            <person name="Chen W.J."/>
            <person name="Zahm M."/>
            <person name="Cabau C."/>
            <person name="Klopp C."/>
            <person name="Thompson A.W."/>
            <person name="Robinson-Rechavi M."/>
            <person name="Braasch I."/>
            <person name="Lecointre G."/>
            <person name="Bobe J."/>
            <person name="Postlethwait J.H."/>
            <person name="Berthelot C."/>
            <person name="Roest Crollius H."/>
            <person name="Guiguen Y."/>
        </authorList>
    </citation>
    <scope>NUCLEOTIDE SEQUENCE</scope>
    <source>
        <strain evidence="1">NC1722</strain>
    </source>
</reference>
<protein>
    <submittedName>
        <fullName evidence="1">Uncharacterized protein</fullName>
    </submittedName>
</protein>
<dbReference type="AlphaFoldDB" id="A0AAD7SU55"/>
<name>A0AAD7SU55_9TELE</name>
<evidence type="ECO:0000313" key="1">
    <source>
        <dbReference type="EMBL" id="KAJ8408829.1"/>
    </source>
</evidence>
<gene>
    <name evidence="1" type="ORF">AAFF_G00246470</name>
</gene>
<proteinExistence type="predicted"/>
<dbReference type="EMBL" id="JAINUG010000033">
    <property type="protein sequence ID" value="KAJ8408829.1"/>
    <property type="molecule type" value="Genomic_DNA"/>
</dbReference>
<sequence>MKILSYQSINETCLEQSESPQSTSVMLRLLPGARMQIRGFIPRRGAWKDAANMTAPGSSGPLGWSRHRWECRAKQPGFHPLLFHHGQRRTPCWLNQLIMKDNYHPIIAGLLAETNYRKRARARGPQLVSCSAGHQGSGVGREGGDVPELCTGVPADTWLPTATAGSS</sequence>
<keyword evidence="2" id="KW-1185">Reference proteome</keyword>